<proteinExistence type="predicted"/>
<feature type="compositionally biased region" description="Basic and acidic residues" evidence="1">
    <location>
        <begin position="16"/>
        <end position="40"/>
    </location>
</feature>
<sequence length="40" mass="4518">MSSVLVLQRPPPASFKYEKKARSMNEHESKFGHERDATGA</sequence>
<reference evidence="2" key="1">
    <citation type="submission" date="2018-03" db="EMBL/GenBank/DDBJ databases">
        <authorList>
            <person name="Guldener U."/>
        </authorList>
    </citation>
    <scope>NUCLEOTIDE SEQUENCE</scope>
</reference>
<name>A0AAE8SYL9_9PEZI</name>
<keyword evidence="3" id="KW-1185">Reference proteome</keyword>
<evidence type="ECO:0000313" key="2">
    <source>
        <dbReference type="EMBL" id="SPO06015.1"/>
    </source>
</evidence>
<dbReference type="AlphaFoldDB" id="A0AAE8SYL9"/>
<accession>A0AAE8SYL9</accession>
<gene>
    <name evidence="2" type="ORF">DNG_08704</name>
</gene>
<dbReference type="EMBL" id="ONZQ02000014">
    <property type="protein sequence ID" value="SPO06015.1"/>
    <property type="molecule type" value="Genomic_DNA"/>
</dbReference>
<feature type="region of interest" description="Disordered" evidence="1">
    <location>
        <begin position="1"/>
        <end position="40"/>
    </location>
</feature>
<comment type="caution">
    <text evidence="2">The sequence shown here is derived from an EMBL/GenBank/DDBJ whole genome shotgun (WGS) entry which is preliminary data.</text>
</comment>
<protein>
    <submittedName>
        <fullName evidence="2">Uncharacterized protein</fullName>
    </submittedName>
</protein>
<evidence type="ECO:0000256" key="1">
    <source>
        <dbReference type="SAM" id="MobiDB-lite"/>
    </source>
</evidence>
<evidence type="ECO:0000313" key="3">
    <source>
        <dbReference type="Proteomes" id="UP001187682"/>
    </source>
</evidence>
<dbReference type="Proteomes" id="UP001187682">
    <property type="component" value="Unassembled WGS sequence"/>
</dbReference>
<organism evidence="2 3">
    <name type="scientific">Cephalotrichum gorgonifer</name>
    <dbReference type="NCBI Taxonomy" id="2041049"/>
    <lineage>
        <taxon>Eukaryota</taxon>
        <taxon>Fungi</taxon>
        <taxon>Dikarya</taxon>
        <taxon>Ascomycota</taxon>
        <taxon>Pezizomycotina</taxon>
        <taxon>Sordariomycetes</taxon>
        <taxon>Hypocreomycetidae</taxon>
        <taxon>Microascales</taxon>
        <taxon>Microascaceae</taxon>
        <taxon>Cephalotrichum</taxon>
    </lineage>
</organism>